<protein>
    <submittedName>
        <fullName evidence="2">Uncharacterized protein</fullName>
    </submittedName>
</protein>
<reference evidence="2 3" key="1">
    <citation type="journal article" date="2019" name="Int. J. Syst. Evol. Microbiol.">
        <title>The Global Catalogue of Microorganisms (GCM) 10K type strain sequencing project: providing services to taxonomists for standard genome sequencing and annotation.</title>
        <authorList>
            <consortium name="The Broad Institute Genomics Platform"/>
            <consortium name="The Broad Institute Genome Sequencing Center for Infectious Disease"/>
            <person name="Wu L."/>
            <person name="Ma J."/>
        </authorList>
    </citation>
    <scope>NUCLEOTIDE SEQUENCE [LARGE SCALE GENOMIC DNA]</scope>
    <source>
        <strain evidence="2 3">JCM 3053</strain>
    </source>
</reference>
<keyword evidence="3" id="KW-1185">Reference proteome</keyword>
<dbReference type="EMBL" id="BAAART010000163">
    <property type="protein sequence ID" value="GAA2254960.1"/>
    <property type="molecule type" value="Genomic_DNA"/>
</dbReference>
<evidence type="ECO:0000313" key="3">
    <source>
        <dbReference type="Proteomes" id="UP001501474"/>
    </source>
</evidence>
<dbReference type="Proteomes" id="UP001501474">
    <property type="component" value="Unassembled WGS sequence"/>
</dbReference>
<proteinExistence type="predicted"/>
<comment type="caution">
    <text evidence="2">The sequence shown here is derived from an EMBL/GenBank/DDBJ whole genome shotgun (WGS) entry which is preliminary data.</text>
</comment>
<gene>
    <name evidence="2" type="ORF">GCM10010104_59910</name>
</gene>
<evidence type="ECO:0000256" key="1">
    <source>
        <dbReference type="SAM" id="MobiDB-lite"/>
    </source>
</evidence>
<sequence>MTSGTSQTRPTRSVLQQWLAGAPGQPSDAAPGSPRAHEPGPPRGAQRLGDDGGCTNNAGIGNRLGDTKVSNPDLLLTGTDGVYAGVEVTAPGAAEHQRTRRAPRAGGRAQ</sequence>
<organism evidence="2 3">
    <name type="scientific">Streptomyces indiaensis</name>
    <dbReference type="NCBI Taxonomy" id="284033"/>
    <lineage>
        <taxon>Bacteria</taxon>
        <taxon>Bacillati</taxon>
        <taxon>Actinomycetota</taxon>
        <taxon>Actinomycetes</taxon>
        <taxon>Kitasatosporales</taxon>
        <taxon>Streptomycetaceae</taxon>
        <taxon>Streptomyces</taxon>
    </lineage>
</organism>
<evidence type="ECO:0000313" key="2">
    <source>
        <dbReference type="EMBL" id="GAA2254960.1"/>
    </source>
</evidence>
<feature type="compositionally biased region" description="Polar residues" evidence="1">
    <location>
        <begin position="1"/>
        <end position="16"/>
    </location>
</feature>
<name>A0ABN3ED15_9ACTN</name>
<feature type="region of interest" description="Disordered" evidence="1">
    <location>
        <begin position="1"/>
        <end position="110"/>
    </location>
</feature>
<accession>A0ABN3ED15</accession>